<dbReference type="NCBIfam" id="TIGR00121">
    <property type="entry name" value="birA_ligase"/>
    <property type="match status" value="1"/>
</dbReference>
<feature type="non-terminal residue" evidence="4">
    <location>
        <position position="1"/>
    </location>
</feature>
<dbReference type="GO" id="GO:0004077">
    <property type="term" value="F:biotin--[biotin carboxyl-carrier protein] ligase activity"/>
    <property type="evidence" value="ECO:0007669"/>
    <property type="project" value="UniProtKB-EC"/>
</dbReference>
<dbReference type="InterPro" id="IPR004143">
    <property type="entry name" value="BPL_LPL_catalytic"/>
</dbReference>
<keyword evidence="5" id="KW-1185">Reference proteome</keyword>
<dbReference type="EC" id="6.3.4.15" evidence="4"/>
<evidence type="ECO:0000259" key="2">
    <source>
        <dbReference type="PROSITE" id="PS51702"/>
    </source>
</evidence>
<evidence type="ECO:0000259" key="3">
    <source>
        <dbReference type="PROSITE" id="PS51733"/>
    </source>
</evidence>
<protein>
    <submittedName>
        <fullName evidence="4">Biotin--[acetyl-CoA-carboxylase] ligase</fullName>
        <ecNumber evidence="4">6.3.4.15</ecNumber>
    </submittedName>
</protein>
<dbReference type="Proteomes" id="UP001446205">
    <property type="component" value="Unassembled WGS sequence"/>
</dbReference>
<dbReference type="SUPFAM" id="SSF50037">
    <property type="entry name" value="C-terminal domain of transcriptional repressors"/>
    <property type="match status" value="1"/>
</dbReference>
<comment type="caution">
    <text evidence="4">The sequence shown here is derived from an EMBL/GenBank/DDBJ whole genome shotgun (WGS) entry which is preliminary data.</text>
</comment>
<dbReference type="Pfam" id="PF03099">
    <property type="entry name" value="BPL_LplA_LipB"/>
    <property type="match status" value="1"/>
</dbReference>
<sequence>SAMPSHLQQAILQSLSQQPHAGTQLARCLGVSRTAVWKAIKQLVAQGVPVQHRVGEGYSLSFPYMPLDAEAIATLAFPDSVSPASVLVHNMLESSNGHLLEMARAGAAHGTIVVAEGQSGGRGRRGRSWSSPWGQNLYFSMLLRFDAPASALAPFTLVAGLVLAEVLAHLGATDHGIKWPNDILHEGRKLAGVLCELQGEFEGPCALVVGIGVNVHAETPNPAIDQPWTSLKAAFGLTLDRNLLAGLLARALLQAHQQFCEEGFAAFHARWERWDLLRNQPVKVLHPGRDEPGLALGVNESGQLRVDFGGATRIVHSGEVSIRLGT</sequence>
<proteinExistence type="inferred from homology"/>
<dbReference type="CDD" id="cd00090">
    <property type="entry name" value="HTH_ARSR"/>
    <property type="match status" value="1"/>
</dbReference>
<dbReference type="HAMAP" id="MF_00978">
    <property type="entry name" value="Bifunct_BirA"/>
    <property type="match status" value="1"/>
</dbReference>
<reference evidence="4 5" key="1">
    <citation type="submission" date="2024-04" db="EMBL/GenBank/DDBJ databases">
        <authorList>
            <person name="Abashina T."/>
            <person name="Shaikin A."/>
        </authorList>
    </citation>
    <scope>NUCLEOTIDE SEQUENCE [LARGE SCALE GENOMIC DNA]</scope>
    <source>
        <strain evidence="4 5">AAFK</strain>
    </source>
</reference>
<name>A0ABU9DC24_9PROT</name>
<dbReference type="PROSITE" id="PS51702">
    <property type="entry name" value="HTH_MU"/>
    <property type="match status" value="1"/>
</dbReference>
<evidence type="ECO:0000313" key="5">
    <source>
        <dbReference type="Proteomes" id="UP001446205"/>
    </source>
</evidence>
<dbReference type="InterPro" id="IPR013196">
    <property type="entry name" value="HTH_11"/>
</dbReference>
<dbReference type="InterPro" id="IPR011991">
    <property type="entry name" value="ArsR-like_HTH"/>
</dbReference>
<dbReference type="Gene3D" id="3.30.930.10">
    <property type="entry name" value="Bira Bifunctional Protein, Domain 2"/>
    <property type="match status" value="1"/>
</dbReference>
<evidence type="ECO:0000313" key="4">
    <source>
        <dbReference type="EMBL" id="MEK8090541.1"/>
    </source>
</evidence>
<accession>A0ABU9DC24</accession>
<feature type="domain" description="BPL/LPL catalytic" evidence="3">
    <location>
        <begin position="66"/>
        <end position="260"/>
    </location>
</feature>
<evidence type="ECO:0000256" key="1">
    <source>
        <dbReference type="ARBA" id="ARBA00022598"/>
    </source>
</evidence>
<dbReference type="Gene3D" id="1.10.10.10">
    <property type="entry name" value="Winged helix-like DNA-binding domain superfamily/Winged helix DNA-binding domain"/>
    <property type="match status" value="1"/>
</dbReference>
<dbReference type="SUPFAM" id="SSF46785">
    <property type="entry name" value="Winged helix' DNA-binding domain"/>
    <property type="match status" value="1"/>
</dbReference>
<dbReference type="PANTHER" id="PTHR12835:SF5">
    <property type="entry name" value="BIOTIN--PROTEIN LIGASE"/>
    <property type="match status" value="1"/>
</dbReference>
<dbReference type="InterPro" id="IPR036390">
    <property type="entry name" value="WH_DNA-bd_sf"/>
</dbReference>
<dbReference type="InterPro" id="IPR036388">
    <property type="entry name" value="WH-like_DNA-bd_sf"/>
</dbReference>
<dbReference type="SUPFAM" id="SSF55681">
    <property type="entry name" value="Class II aaRS and biotin synthetases"/>
    <property type="match status" value="1"/>
</dbReference>
<dbReference type="InterPro" id="IPR045864">
    <property type="entry name" value="aa-tRNA-synth_II/BPL/LPL"/>
</dbReference>
<dbReference type="EMBL" id="JBBPCO010000012">
    <property type="protein sequence ID" value="MEK8090541.1"/>
    <property type="molecule type" value="Genomic_DNA"/>
</dbReference>
<keyword evidence="1 4" id="KW-0436">Ligase</keyword>
<gene>
    <name evidence="4" type="ORF">WOB96_12330</name>
</gene>
<dbReference type="InterPro" id="IPR003314">
    <property type="entry name" value="Mu-type_HTH"/>
</dbReference>
<dbReference type="CDD" id="cd16442">
    <property type="entry name" value="BPL"/>
    <property type="match status" value="1"/>
</dbReference>
<dbReference type="InterPro" id="IPR008988">
    <property type="entry name" value="Transcriptional_repressor_C"/>
</dbReference>
<dbReference type="Pfam" id="PF08279">
    <property type="entry name" value="HTH_11"/>
    <property type="match status" value="1"/>
</dbReference>
<dbReference type="InterPro" id="IPR004408">
    <property type="entry name" value="Biotin_CoA_COase_ligase"/>
</dbReference>
<feature type="domain" description="HTH Mu-type" evidence="2">
    <location>
        <begin position="1"/>
        <end position="19"/>
    </location>
</feature>
<dbReference type="PROSITE" id="PS51733">
    <property type="entry name" value="BPL_LPL_CATALYTIC"/>
    <property type="match status" value="1"/>
</dbReference>
<dbReference type="PANTHER" id="PTHR12835">
    <property type="entry name" value="BIOTIN PROTEIN LIGASE"/>
    <property type="match status" value="1"/>
</dbReference>
<dbReference type="Gene3D" id="2.30.30.100">
    <property type="match status" value="1"/>
</dbReference>
<organism evidence="4 5">
    <name type="scientific">Thermithiobacillus plumbiphilus</name>
    <dbReference type="NCBI Taxonomy" id="1729899"/>
    <lineage>
        <taxon>Bacteria</taxon>
        <taxon>Pseudomonadati</taxon>
        <taxon>Pseudomonadota</taxon>
        <taxon>Acidithiobacillia</taxon>
        <taxon>Acidithiobacillales</taxon>
        <taxon>Thermithiobacillaceae</taxon>
        <taxon>Thermithiobacillus</taxon>
    </lineage>
</organism>
<dbReference type="RefSeq" id="WP_341371593.1">
    <property type="nucleotide sequence ID" value="NZ_JBBPCO010000012.1"/>
</dbReference>
<dbReference type="InterPro" id="IPR030855">
    <property type="entry name" value="Bifunct_BirA"/>
</dbReference>